<dbReference type="RefSeq" id="WP_106365868.1">
    <property type="nucleotide sequence ID" value="NZ_PVTJ01000009.1"/>
</dbReference>
<dbReference type="OrthoDB" id="3394230at2"/>
<sequence>MAIDPVAEPAAAAFLALLRANPNLTVFDGPAPLDQRPPYLVVYFAGGPRLGDGLRRQPDKATMRAYVHAAGETTAAARILGGHVDAAVLGERLTVPGWDCGPVDCELANPPVPDKSTGVLVMDAVSTWVWWMTAA</sequence>
<name>A0A2T0UES6_9ACTN</name>
<proteinExistence type="predicted"/>
<accession>A0A2T0UES6</accession>
<reference evidence="1 2" key="1">
    <citation type="submission" date="2018-03" db="EMBL/GenBank/DDBJ databases">
        <title>Genomic Encyclopedia of Type Strains, Phase III (KMG-III): the genomes of soil and plant-associated and newly described type strains.</title>
        <authorList>
            <person name="Whitman W."/>
        </authorList>
    </citation>
    <scope>NUCLEOTIDE SEQUENCE [LARGE SCALE GENOMIC DNA]</scope>
    <source>
        <strain evidence="1 2">CGMCC 4.7067</strain>
    </source>
</reference>
<keyword evidence="2" id="KW-1185">Reference proteome</keyword>
<dbReference type="Proteomes" id="UP000238176">
    <property type="component" value="Unassembled WGS sequence"/>
</dbReference>
<dbReference type="AlphaFoldDB" id="A0A2T0UES6"/>
<protein>
    <submittedName>
        <fullName evidence="1">Uncharacterized protein DUF3168</fullName>
    </submittedName>
</protein>
<comment type="caution">
    <text evidence="1">The sequence shown here is derived from an EMBL/GenBank/DDBJ whole genome shotgun (WGS) entry which is preliminary data.</text>
</comment>
<organism evidence="1 2">
    <name type="scientific">Glycomyces artemisiae</name>
    <dbReference type="NCBI Taxonomy" id="1076443"/>
    <lineage>
        <taxon>Bacteria</taxon>
        <taxon>Bacillati</taxon>
        <taxon>Actinomycetota</taxon>
        <taxon>Actinomycetes</taxon>
        <taxon>Glycomycetales</taxon>
        <taxon>Glycomycetaceae</taxon>
        <taxon>Glycomyces</taxon>
    </lineage>
</organism>
<evidence type="ECO:0000313" key="2">
    <source>
        <dbReference type="Proteomes" id="UP000238176"/>
    </source>
</evidence>
<evidence type="ECO:0000313" key="1">
    <source>
        <dbReference type="EMBL" id="PRY56440.1"/>
    </source>
</evidence>
<dbReference type="EMBL" id="PVTJ01000009">
    <property type="protein sequence ID" value="PRY56440.1"/>
    <property type="molecule type" value="Genomic_DNA"/>
</dbReference>
<gene>
    <name evidence="1" type="ORF">B0I28_10989</name>
</gene>